<organism evidence="1 2">
    <name type="scientific">Eleutherodactylus coqui</name>
    <name type="common">Puerto Rican coqui</name>
    <dbReference type="NCBI Taxonomy" id="57060"/>
    <lineage>
        <taxon>Eukaryota</taxon>
        <taxon>Metazoa</taxon>
        <taxon>Chordata</taxon>
        <taxon>Craniata</taxon>
        <taxon>Vertebrata</taxon>
        <taxon>Euteleostomi</taxon>
        <taxon>Amphibia</taxon>
        <taxon>Batrachia</taxon>
        <taxon>Anura</taxon>
        <taxon>Neobatrachia</taxon>
        <taxon>Hyloidea</taxon>
        <taxon>Eleutherodactylidae</taxon>
        <taxon>Eleutherodactylinae</taxon>
        <taxon>Eleutherodactylus</taxon>
        <taxon>Eleutherodactylus</taxon>
    </lineage>
</organism>
<comment type="caution">
    <text evidence="1">The sequence shown here is derived from an EMBL/GenBank/DDBJ whole genome shotgun (WGS) entry which is preliminary data.</text>
</comment>
<proteinExistence type="predicted"/>
<evidence type="ECO:0000313" key="1">
    <source>
        <dbReference type="EMBL" id="KAG9474932.1"/>
    </source>
</evidence>
<protein>
    <submittedName>
        <fullName evidence="1">Uncharacterized protein</fullName>
    </submittedName>
</protein>
<keyword evidence="2" id="KW-1185">Reference proteome</keyword>
<evidence type="ECO:0000313" key="2">
    <source>
        <dbReference type="Proteomes" id="UP000770717"/>
    </source>
</evidence>
<dbReference type="EMBL" id="WNTK01000012">
    <property type="protein sequence ID" value="KAG9474932.1"/>
    <property type="molecule type" value="Genomic_DNA"/>
</dbReference>
<dbReference type="Proteomes" id="UP000770717">
    <property type="component" value="Unassembled WGS sequence"/>
</dbReference>
<accession>A0A8J6ES91</accession>
<name>A0A8J6ES91_ELECQ</name>
<dbReference type="AlphaFoldDB" id="A0A8J6ES91"/>
<reference evidence="1" key="1">
    <citation type="thesis" date="2020" institute="ProQuest LLC" country="789 East Eisenhower Parkway, Ann Arbor, MI, USA">
        <title>Comparative Genomics and Chromosome Evolution.</title>
        <authorList>
            <person name="Mudd A.B."/>
        </authorList>
    </citation>
    <scope>NUCLEOTIDE SEQUENCE</scope>
    <source>
        <strain evidence="1">HN-11 Male</strain>
        <tissue evidence="1">Kidney and liver</tissue>
    </source>
</reference>
<sequence length="93" mass="10741">MYMAGTLWKRRRVWLHTRESRAPLYTESNNASTRRWVSNSASSGTWQSLRQTDNGQSLSIQLDSGTVWRHRCIQAPYYSSIPLSYSAVIQVCE</sequence>
<gene>
    <name evidence="1" type="ORF">GDO78_003414</name>
</gene>